<dbReference type="Gene3D" id="1.25.10.10">
    <property type="entry name" value="Leucine-rich Repeat Variant"/>
    <property type="match status" value="1"/>
</dbReference>
<comment type="caution">
    <text evidence="2">The sequence shown here is derived from an EMBL/GenBank/DDBJ whole genome shotgun (WGS) entry which is preliminary data.</text>
</comment>
<dbReference type="SUPFAM" id="SSF48371">
    <property type="entry name" value="ARM repeat"/>
    <property type="match status" value="1"/>
</dbReference>
<evidence type="ECO:0000256" key="1">
    <source>
        <dbReference type="SAM" id="MobiDB-lite"/>
    </source>
</evidence>
<feature type="region of interest" description="Disordered" evidence="1">
    <location>
        <begin position="1"/>
        <end position="20"/>
    </location>
</feature>
<feature type="compositionally biased region" description="Basic residues" evidence="1">
    <location>
        <begin position="1"/>
        <end position="18"/>
    </location>
</feature>
<organism evidence="2 3">
    <name type="scientific">Euplotes crassus</name>
    <dbReference type="NCBI Taxonomy" id="5936"/>
    <lineage>
        <taxon>Eukaryota</taxon>
        <taxon>Sar</taxon>
        <taxon>Alveolata</taxon>
        <taxon>Ciliophora</taxon>
        <taxon>Intramacronucleata</taxon>
        <taxon>Spirotrichea</taxon>
        <taxon>Hypotrichia</taxon>
        <taxon>Euplotida</taxon>
        <taxon>Euplotidae</taxon>
        <taxon>Moneuplotes</taxon>
    </lineage>
</organism>
<evidence type="ECO:0000313" key="2">
    <source>
        <dbReference type="EMBL" id="CAI2368340.1"/>
    </source>
</evidence>
<dbReference type="PANTHER" id="PTHR10257">
    <property type="entry name" value="SERINE/THREONINE PROTEIN PHOSPHATASE 2A PP2A REGULATORY SUBUNIT B"/>
    <property type="match status" value="1"/>
</dbReference>
<sequence length="465" mass="53841">MNTKSSKKDKRVKGSRSKSAKEGFLKKIDAAMKVYDYADETKEVKGKSERLSAINELQNLLQDQKTVSQLIIPNLDSCMQMIEKNIFRCLPNIKKSNLAFSETGIDQEEETDPAWPHLQGIYEFFLQLIMNDSIEVKLLKGYVTPEFVGRFLELFDSEEAVERDYLKNILHKLYAKLVPRRKMIRKAINEAFYQLIHEGHKFNGASELLDILASIISGFAVPLREEHVIFFNNIIIPLHKVQTCSEFFEQLLRCSMLFLTKDKSLAITLLRGLLKYWPFANCVKETLFLTELQEVLEIVDDDKIGDLVVPLFRRIVRCIGGTHLQVADRAMCFFENDYFLTKLRIYKDVTFPMLVPVIVELSENHWHKILQESLIALKVILKEIDSAAFDEAQQISKTDDRRFIVKPNVEKRNGLDSKWERLNTNLKSTSAGFTPPDVPFKSSELISSYNGLYRKIYDKEKFINE</sequence>
<dbReference type="GO" id="GO:0007165">
    <property type="term" value="P:signal transduction"/>
    <property type="evidence" value="ECO:0007669"/>
    <property type="project" value="InterPro"/>
</dbReference>
<dbReference type="InterPro" id="IPR016024">
    <property type="entry name" value="ARM-type_fold"/>
</dbReference>
<dbReference type="InterPro" id="IPR002554">
    <property type="entry name" value="PP2A_B56"/>
</dbReference>
<dbReference type="Proteomes" id="UP001295684">
    <property type="component" value="Unassembled WGS sequence"/>
</dbReference>
<dbReference type="GO" id="GO:0019888">
    <property type="term" value="F:protein phosphatase regulator activity"/>
    <property type="evidence" value="ECO:0007669"/>
    <property type="project" value="InterPro"/>
</dbReference>
<dbReference type="InterPro" id="IPR011989">
    <property type="entry name" value="ARM-like"/>
</dbReference>
<proteinExistence type="predicted"/>
<protein>
    <recommendedName>
        <fullName evidence="4">Serine/threonine protein phosphatase 2A regulatory subunit</fullName>
    </recommendedName>
</protein>
<reference evidence="2" key="1">
    <citation type="submission" date="2023-07" db="EMBL/GenBank/DDBJ databases">
        <authorList>
            <consortium name="AG Swart"/>
            <person name="Singh M."/>
            <person name="Singh A."/>
            <person name="Seah K."/>
            <person name="Emmerich C."/>
        </authorList>
    </citation>
    <scope>NUCLEOTIDE SEQUENCE</scope>
    <source>
        <strain evidence="2">DP1</strain>
    </source>
</reference>
<dbReference type="Pfam" id="PF01603">
    <property type="entry name" value="B56"/>
    <property type="match status" value="1"/>
</dbReference>
<dbReference type="PANTHER" id="PTHR10257:SF3">
    <property type="entry name" value="SERINE_THREONINE-PROTEIN PHOSPHATASE 2A 56 KDA REGULATORY SUBUNIT GAMMA ISOFORM"/>
    <property type="match status" value="1"/>
</dbReference>
<gene>
    <name evidence="2" type="ORF">ECRASSUSDP1_LOCUS9631</name>
</gene>
<accession>A0AAD1UP36</accession>
<evidence type="ECO:0000313" key="3">
    <source>
        <dbReference type="Proteomes" id="UP001295684"/>
    </source>
</evidence>
<keyword evidence="3" id="KW-1185">Reference proteome</keyword>
<dbReference type="FunFam" id="1.25.10.10:FF:000331">
    <property type="entry name" value="Phosphoprotein phosphatase, putative"/>
    <property type="match status" value="1"/>
</dbReference>
<dbReference type="EMBL" id="CAMPGE010009473">
    <property type="protein sequence ID" value="CAI2368340.1"/>
    <property type="molecule type" value="Genomic_DNA"/>
</dbReference>
<evidence type="ECO:0008006" key="4">
    <source>
        <dbReference type="Google" id="ProtNLM"/>
    </source>
</evidence>
<name>A0AAD1UP36_EUPCR</name>
<dbReference type="AlphaFoldDB" id="A0AAD1UP36"/>
<dbReference type="GO" id="GO:0000159">
    <property type="term" value="C:protein phosphatase type 2A complex"/>
    <property type="evidence" value="ECO:0007669"/>
    <property type="project" value="InterPro"/>
</dbReference>